<dbReference type="EMBL" id="AFCE01000053">
    <property type="protein sequence ID" value="EGL84034.1"/>
    <property type="molecule type" value="Genomic_DNA"/>
</dbReference>
<dbReference type="Proteomes" id="UP000010716">
    <property type="component" value="Unassembled WGS sequence"/>
</dbReference>
<sequence>MHVIETEKLSKGYGSATAIDQLSLDHWRKQIDRFDWAQRGWQNHLAETDLRLSFALGWHDHGLWRATFNNLTVSSNIMLTNDRLPVIPTLTFTSFHQAMRQIGA</sequence>
<organism evidence="1 2">
    <name type="scientific">Caldalkalibacillus thermarum (strain TA2.A1)</name>
    <dbReference type="NCBI Taxonomy" id="986075"/>
    <lineage>
        <taxon>Bacteria</taxon>
        <taxon>Bacillati</taxon>
        <taxon>Bacillota</taxon>
        <taxon>Bacilli</taxon>
        <taxon>Bacillales</taxon>
        <taxon>Bacillaceae</taxon>
        <taxon>Caldalkalibacillus</taxon>
    </lineage>
</organism>
<accession>F5L3P4</accession>
<name>F5L3P4_CALTT</name>
<reference evidence="1 2" key="1">
    <citation type="journal article" date="2011" name="J. Bacteriol.">
        <title>Draft genome sequence of the thermoalkaliphilic Caldalkalibacillus thermarum strain TA2.A1.</title>
        <authorList>
            <person name="Kalamorz F."/>
            <person name="Keis S."/>
            <person name="McMillan D.G."/>
            <person name="Olsson K."/>
            <person name="Stanton J.A."/>
            <person name="Stockwell P."/>
            <person name="Black M.A."/>
            <person name="Klingeman D.M."/>
            <person name="Land M.L."/>
            <person name="Han C.S."/>
            <person name="Martin S.L."/>
            <person name="Becher S.A."/>
            <person name="Peddie C.J."/>
            <person name="Morgan H.W."/>
            <person name="Matthies D."/>
            <person name="Preiss L."/>
            <person name="Meier T."/>
            <person name="Brown S.D."/>
            <person name="Cook G.M."/>
        </authorList>
    </citation>
    <scope>NUCLEOTIDE SEQUENCE [LARGE SCALE GENOMIC DNA]</scope>
    <source>
        <strain evidence="1 2">TA2.A1</strain>
    </source>
</reference>
<proteinExistence type="predicted"/>
<gene>
    <name evidence="1" type="ORF">CathTA2_0403</name>
</gene>
<dbReference type="AlphaFoldDB" id="F5L3P4"/>
<comment type="caution">
    <text evidence="1">The sequence shown here is derived from an EMBL/GenBank/DDBJ whole genome shotgun (WGS) entry which is preliminary data.</text>
</comment>
<evidence type="ECO:0000313" key="2">
    <source>
        <dbReference type="Proteomes" id="UP000010716"/>
    </source>
</evidence>
<protein>
    <submittedName>
        <fullName evidence="1">Uncharacterized protein</fullName>
    </submittedName>
</protein>
<evidence type="ECO:0000313" key="1">
    <source>
        <dbReference type="EMBL" id="EGL84034.1"/>
    </source>
</evidence>